<dbReference type="PANTHER" id="PTHR46663">
    <property type="entry name" value="DIGUANYLATE CYCLASE DGCT-RELATED"/>
    <property type="match status" value="1"/>
</dbReference>
<evidence type="ECO:0000259" key="2">
    <source>
        <dbReference type="PROSITE" id="PS50113"/>
    </source>
</evidence>
<dbReference type="FunFam" id="3.30.70.270:FF:000001">
    <property type="entry name" value="Diguanylate cyclase domain protein"/>
    <property type="match status" value="1"/>
</dbReference>
<evidence type="ECO:0000313" key="4">
    <source>
        <dbReference type="EMBL" id="OOV08276.1"/>
    </source>
</evidence>
<feature type="domain" description="GGDEF" evidence="3">
    <location>
        <begin position="375"/>
        <end position="524"/>
    </location>
</feature>
<dbReference type="Gene3D" id="3.30.450.20">
    <property type="entry name" value="PAS domain"/>
    <property type="match status" value="2"/>
</dbReference>
<dbReference type="STRING" id="28066.RF819_17550"/>
<dbReference type="SMART" id="SM00267">
    <property type="entry name" value="GGDEF"/>
    <property type="match status" value="1"/>
</dbReference>
<dbReference type="Pfam" id="PF00990">
    <property type="entry name" value="GGDEF"/>
    <property type="match status" value="1"/>
</dbReference>
<keyword evidence="1" id="KW-0472">Membrane</keyword>
<dbReference type="InterPro" id="IPR043128">
    <property type="entry name" value="Rev_trsase/Diguanyl_cyclase"/>
</dbReference>
<keyword evidence="5" id="KW-1185">Reference proteome</keyword>
<accession>A0A1T1AVY3</accession>
<dbReference type="EMBL" id="MTJN01000002">
    <property type="protein sequence ID" value="OOV08276.1"/>
    <property type="molecule type" value="Genomic_DNA"/>
</dbReference>
<dbReference type="SUPFAM" id="SSF55073">
    <property type="entry name" value="Nucleotide cyclase"/>
    <property type="match status" value="1"/>
</dbReference>
<dbReference type="AlphaFoldDB" id="A0A1T1AVY3"/>
<reference evidence="4 5" key="1">
    <citation type="submission" date="2017-01" db="EMBL/GenBank/DDBJ databases">
        <title>Genome sequencing of Rhodoferax fermentans JCM 7819.</title>
        <authorList>
            <person name="Kim Y.J."/>
            <person name="Farh M.E.-A."/>
            <person name="Yang D.-C."/>
        </authorList>
    </citation>
    <scope>NUCLEOTIDE SEQUENCE [LARGE SCALE GENOMIC DNA]</scope>
    <source>
        <strain evidence="4 5">JCM 7819</strain>
    </source>
</reference>
<name>A0A1T1AVY3_RHOFE</name>
<evidence type="ECO:0008006" key="6">
    <source>
        <dbReference type="Google" id="ProtNLM"/>
    </source>
</evidence>
<sequence length="545" mass="60479">MSKPVGTPVDREAGWALLVYAMAALVAGSGLVLMLLQARTASARLDFLAPVTLLVLGLTTGLMVFISRANRRQIAQLNAMGEELADYAALLEQNTDLLERAQNVANMGSWASDIPADDITPSPQGCKILGLPAGSHIRFEDYLGLVHEEDRADVKSAWKDALKQGTFDGEHRILVNGQQHWVRHKGELEYEPGGQAVSALGIVQDITEQKHMRMALKNSEARYRTLIEWTPDAVLVHRHTQIMYANPAALKLFGAPDLYSLLRKHTTDLIHPVDMDSQRTRMLRLGSDEAPSTPAEARCIKLDGSPIDVEVRGTAIEFDGEPAVHVSIRDITQRKLLEHEIRQLAFYDTLTQLPNRRLLDDRLSQAINANRRSGGFGALMFLDLDNFKPLNDTYGHGVGDLLLKEAAQRLKACVREMDTVARFGGDEFVVLLTELDTDWQKSRQFAETVALKIKTAMAKPYSLPLQDPSNPALRVEHRCTASIGVMVFSSASSRASAQDLTKWADAAMYQAKNEGRNRICFSEHSATELVDHYFFNSYKTSSEKG</sequence>
<dbReference type="Gene3D" id="3.30.70.270">
    <property type="match status" value="1"/>
</dbReference>
<feature type="transmembrane region" description="Helical" evidence="1">
    <location>
        <begin position="47"/>
        <end position="66"/>
    </location>
</feature>
<dbReference type="SMART" id="SM00091">
    <property type="entry name" value="PAS"/>
    <property type="match status" value="2"/>
</dbReference>
<feature type="domain" description="PAC" evidence="2">
    <location>
        <begin position="165"/>
        <end position="218"/>
    </location>
</feature>
<dbReference type="InterPro" id="IPR000014">
    <property type="entry name" value="PAS"/>
</dbReference>
<protein>
    <recommendedName>
        <fullName evidence="6">Sensor domain-containing diguanylate cyclase</fullName>
    </recommendedName>
</protein>
<comment type="caution">
    <text evidence="4">The sequence shown here is derived from an EMBL/GenBank/DDBJ whole genome shotgun (WGS) entry which is preliminary data.</text>
</comment>
<keyword evidence="1" id="KW-0812">Transmembrane</keyword>
<dbReference type="InterPro" id="IPR035965">
    <property type="entry name" value="PAS-like_dom_sf"/>
</dbReference>
<organism evidence="4 5">
    <name type="scientific">Rhodoferax fermentans</name>
    <dbReference type="NCBI Taxonomy" id="28066"/>
    <lineage>
        <taxon>Bacteria</taxon>
        <taxon>Pseudomonadati</taxon>
        <taxon>Pseudomonadota</taxon>
        <taxon>Betaproteobacteria</taxon>
        <taxon>Burkholderiales</taxon>
        <taxon>Comamonadaceae</taxon>
        <taxon>Rhodoferax</taxon>
    </lineage>
</organism>
<feature type="transmembrane region" description="Helical" evidence="1">
    <location>
        <begin position="15"/>
        <end position="35"/>
    </location>
</feature>
<dbReference type="SUPFAM" id="SSF55785">
    <property type="entry name" value="PYP-like sensor domain (PAS domain)"/>
    <property type="match status" value="2"/>
</dbReference>
<dbReference type="Gene3D" id="2.10.70.100">
    <property type="match status" value="1"/>
</dbReference>
<gene>
    <name evidence="4" type="ORF">RF819_17550</name>
</gene>
<dbReference type="PROSITE" id="PS50113">
    <property type="entry name" value="PAC"/>
    <property type="match status" value="1"/>
</dbReference>
<dbReference type="NCBIfam" id="TIGR00254">
    <property type="entry name" value="GGDEF"/>
    <property type="match status" value="1"/>
</dbReference>
<dbReference type="InterPro" id="IPR029787">
    <property type="entry name" value="Nucleotide_cyclase"/>
</dbReference>
<dbReference type="InterPro" id="IPR001610">
    <property type="entry name" value="PAC"/>
</dbReference>
<dbReference type="NCBIfam" id="TIGR00229">
    <property type="entry name" value="sensory_box"/>
    <property type="match status" value="1"/>
</dbReference>
<proteinExistence type="predicted"/>
<dbReference type="InterPro" id="IPR000160">
    <property type="entry name" value="GGDEF_dom"/>
</dbReference>
<evidence type="ECO:0000256" key="1">
    <source>
        <dbReference type="SAM" id="Phobius"/>
    </source>
</evidence>
<dbReference type="InterPro" id="IPR013655">
    <property type="entry name" value="PAS_fold_3"/>
</dbReference>
<evidence type="ECO:0000313" key="5">
    <source>
        <dbReference type="Proteomes" id="UP000190750"/>
    </source>
</evidence>
<dbReference type="CDD" id="cd01949">
    <property type="entry name" value="GGDEF"/>
    <property type="match status" value="1"/>
</dbReference>
<dbReference type="RefSeq" id="WP_078366154.1">
    <property type="nucleotide sequence ID" value="NZ_MTJN01000002.1"/>
</dbReference>
<dbReference type="PROSITE" id="PS50887">
    <property type="entry name" value="GGDEF"/>
    <property type="match status" value="1"/>
</dbReference>
<dbReference type="Proteomes" id="UP000190750">
    <property type="component" value="Unassembled WGS sequence"/>
</dbReference>
<dbReference type="InterPro" id="IPR052163">
    <property type="entry name" value="DGC-Regulatory_Protein"/>
</dbReference>
<dbReference type="Pfam" id="PF08447">
    <property type="entry name" value="PAS_3"/>
    <property type="match status" value="1"/>
</dbReference>
<dbReference type="OrthoDB" id="8929028at2"/>
<dbReference type="InterPro" id="IPR000700">
    <property type="entry name" value="PAS-assoc_C"/>
</dbReference>
<dbReference type="Pfam" id="PF13426">
    <property type="entry name" value="PAS_9"/>
    <property type="match status" value="1"/>
</dbReference>
<evidence type="ECO:0000259" key="3">
    <source>
        <dbReference type="PROSITE" id="PS50887"/>
    </source>
</evidence>
<dbReference type="CDD" id="cd00130">
    <property type="entry name" value="PAS"/>
    <property type="match status" value="2"/>
</dbReference>
<dbReference type="GO" id="GO:0003824">
    <property type="term" value="F:catalytic activity"/>
    <property type="evidence" value="ECO:0007669"/>
    <property type="project" value="UniProtKB-ARBA"/>
</dbReference>
<keyword evidence="1" id="KW-1133">Transmembrane helix</keyword>
<dbReference type="PANTHER" id="PTHR46663:SF2">
    <property type="entry name" value="GGDEF DOMAIN-CONTAINING PROTEIN"/>
    <property type="match status" value="1"/>
</dbReference>
<dbReference type="SMART" id="SM00086">
    <property type="entry name" value="PAC"/>
    <property type="match status" value="2"/>
</dbReference>